<organism evidence="2 3">
    <name type="scientific">Eumeta variegata</name>
    <name type="common">Bagworm moth</name>
    <name type="synonym">Eumeta japonica</name>
    <dbReference type="NCBI Taxonomy" id="151549"/>
    <lineage>
        <taxon>Eukaryota</taxon>
        <taxon>Metazoa</taxon>
        <taxon>Ecdysozoa</taxon>
        <taxon>Arthropoda</taxon>
        <taxon>Hexapoda</taxon>
        <taxon>Insecta</taxon>
        <taxon>Pterygota</taxon>
        <taxon>Neoptera</taxon>
        <taxon>Endopterygota</taxon>
        <taxon>Lepidoptera</taxon>
        <taxon>Glossata</taxon>
        <taxon>Ditrysia</taxon>
        <taxon>Tineoidea</taxon>
        <taxon>Psychidae</taxon>
        <taxon>Oiketicinae</taxon>
        <taxon>Eumeta</taxon>
    </lineage>
</organism>
<accession>A0A4C1VHN9</accession>
<dbReference type="EMBL" id="BGZK01000334">
    <property type="protein sequence ID" value="GBP37454.1"/>
    <property type="molecule type" value="Genomic_DNA"/>
</dbReference>
<evidence type="ECO:0000256" key="1">
    <source>
        <dbReference type="SAM" id="MobiDB-lite"/>
    </source>
</evidence>
<feature type="compositionally biased region" description="Pro residues" evidence="1">
    <location>
        <begin position="86"/>
        <end position="97"/>
    </location>
</feature>
<evidence type="ECO:0000313" key="3">
    <source>
        <dbReference type="Proteomes" id="UP000299102"/>
    </source>
</evidence>
<feature type="region of interest" description="Disordered" evidence="1">
    <location>
        <begin position="75"/>
        <end position="108"/>
    </location>
</feature>
<sequence length="108" mass="11645">MLYQTERKSALPGGRAPRAAQNARAHELEFCVALGLRVIDTSQEIASACVHCFAGTLHIIIQEASELIARAGRPARADPPIFDSTPSPPKSVYPRPSPSLSIRRTDPA</sequence>
<name>A0A4C1VHN9_EUMVA</name>
<gene>
    <name evidence="2" type="ORF">EVAR_79386_1</name>
</gene>
<keyword evidence="3" id="KW-1185">Reference proteome</keyword>
<protein>
    <submittedName>
        <fullName evidence="2">Uncharacterized protein</fullName>
    </submittedName>
</protein>
<dbReference type="AlphaFoldDB" id="A0A4C1VHN9"/>
<dbReference type="Proteomes" id="UP000299102">
    <property type="component" value="Unassembled WGS sequence"/>
</dbReference>
<evidence type="ECO:0000313" key="2">
    <source>
        <dbReference type="EMBL" id="GBP37454.1"/>
    </source>
</evidence>
<reference evidence="2 3" key="1">
    <citation type="journal article" date="2019" name="Commun. Biol.">
        <title>The bagworm genome reveals a unique fibroin gene that provides high tensile strength.</title>
        <authorList>
            <person name="Kono N."/>
            <person name="Nakamura H."/>
            <person name="Ohtoshi R."/>
            <person name="Tomita M."/>
            <person name="Numata K."/>
            <person name="Arakawa K."/>
        </authorList>
    </citation>
    <scope>NUCLEOTIDE SEQUENCE [LARGE SCALE GENOMIC DNA]</scope>
</reference>
<proteinExistence type="predicted"/>
<comment type="caution">
    <text evidence="2">The sequence shown here is derived from an EMBL/GenBank/DDBJ whole genome shotgun (WGS) entry which is preliminary data.</text>
</comment>